<dbReference type="OrthoDB" id="948894at2"/>
<dbReference type="STRING" id="1185876.BN8_02187"/>
<dbReference type="Proteomes" id="UP000009309">
    <property type="component" value="Unassembled WGS sequence"/>
</dbReference>
<dbReference type="AlphaFoldDB" id="I2GGU5"/>
<evidence type="ECO:0000313" key="2">
    <source>
        <dbReference type="EMBL" id="CCH53120.1"/>
    </source>
</evidence>
<reference evidence="2 3" key="1">
    <citation type="journal article" date="2012" name="J. Bacteriol.">
        <title>Genome Sequence of the Filamentous Bacterium Fibrisoma limi BUZ 3T.</title>
        <authorList>
            <person name="Filippini M."/>
            <person name="Qi W."/>
            <person name="Jaenicke S."/>
            <person name="Goesmann A."/>
            <person name="Smits T.H."/>
            <person name="Bagheri H.C."/>
        </authorList>
    </citation>
    <scope>NUCLEOTIDE SEQUENCE [LARGE SCALE GENOMIC DNA]</scope>
    <source>
        <strain evidence="3">BUZ 3T</strain>
    </source>
</reference>
<feature type="transmembrane region" description="Helical" evidence="1">
    <location>
        <begin position="14"/>
        <end position="31"/>
    </location>
</feature>
<keyword evidence="1" id="KW-1133">Transmembrane helix</keyword>
<accession>I2GGU5</accession>
<dbReference type="EMBL" id="CAIT01000006">
    <property type="protein sequence ID" value="CCH53120.1"/>
    <property type="molecule type" value="Genomic_DNA"/>
</dbReference>
<sequence length="229" mass="26925">MKEKHPFKVILEKYISEILVIFIGISISFFFDEWRESRRDDETIRKHLTFLRNNLVEDTLQLTIWTNQGNLLINSINKLAYFKSDSEIQDSINFHIDKAASYLFFKPNQMAYEEIRQTAHTDLIKNDSLKTLFLSYYTSTIPYCLEWCKIDETHTMTQLIPEMSNYFPVVTDSLNLVSSQEKIKAVRQRKVRNLLLINSAFKKEAISIFIPTKKAAVNLLKKVDDELKK</sequence>
<protein>
    <submittedName>
        <fullName evidence="2">Uncharacterized protein</fullName>
    </submittedName>
</protein>
<gene>
    <name evidence="2" type="ORF">BN8_02187</name>
</gene>
<evidence type="ECO:0000256" key="1">
    <source>
        <dbReference type="SAM" id="Phobius"/>
    </source>
</evidence>
<organism evidence="2 3">
    <name type="scientific">Fibrisoma limi BUZ 3</name>
    <dbReference type="NCBI Taxonomy" id="1185876"/>
    <lineage>
        <taxon>Bacteria</taxon>
        <taxon>Pseudomonadati</taxon>
        <taxon>Bacteroidota</taxon>
        <taxon>Cytophagia</taxon>
        <taxon>Cytophagales</taxon>
        <taxon>Spirosomataceae</taxon>
        <taxon>Fibrisoma</taxon>
    </lineage>
</organism>
<dbReference type="eggNOG" id="ENOG5033S6X">
    <property type="taxonomic scope" value="Bacteria"/>
</dbReference>
<evidence type="ECO:0000313" key="3">
    <source>
        <dbReference type="Proteomes" id="UP000009309"/>
    </source>
</evidence>
<name>I2GGU5_9BACT</name>
<proteinExistence type="predicted"/>
<keyword evidence="1" id="KW-0812">Transmembrane</keyword>
<keyword evidence="3" id="KW-1185">Reference proteome</keyword>
<keyword evidence="1" id="KW-0472">Membrane</keyword>
<comment type="caution">
    <text evidence="2">The sequence shown here is derived from an EMBL/GenBank/DDBJ whole genome shotgun (WGS) entry which is preliminary data.</text>
</comment>
<dbReference type="RefSeq" id="WP_009281704.1">
    <property type="nucleotide sequence ID" value="NZ_CAIT01000006.1"/>
</dbReference>